<evidence type="ECO:0000256" key="7">
    <source>
        <dbReference type="ARBA" id="ARBA00023186"/>
    </source>
</evidence>
<comment type="caution">
    <text evidence="13">The sequence shown here is derived from an EMBL/GenBank/DDBJ whole genome shotgun (WGS) entry which is preliminary data.</text>
</comment>
<dbReference type="InterPro" id="IPR004176">
    <property type="entry name" value="Clp_R_N"/>
</dbReference>
<name>U1N403_9BACL</name>
<dbReference type="RefSeq" id="WP_021065213.1">
    <property type="nucleotide sequence ID" value="NZ_ATCL01000003.1"/>
</dbReference>
<dbReference type="Pfam" id="PF17871">
    <property type="entry name" value="AAA_lid_9"/>
    <property type="match status" value="1"/>
</dbReference>
<organism evidence="13 14">
    <name type="scientific">Exiguobacterium chiriqhucha RW-2</name>
    <dbReference type="NCBI Taxonomy" id="1345023"/>
    <lineage>
        <taxon>Bacteria</taxon>
        <taxon>Bacillati</taxon>
        <taxon>Bacillota</taxon>
        <taxon>Bacilli</taxon>
        <taxon>Bacillales</taxon>
        <taxon>Bacillales Family XII. Incertae Sedis</taxon>
        <taxon>Exiguobacterium</taxon>
    </lineage>
</organism>
<evidence type="ECO:0000256" key="8">
    <source>
        <dbReference type="ARBA" id="ARBA00026057"/>
    </source>
</evidence>
<dbReference type="FunFam" id="3.40.50.300:FF:000010">
    <property type="entry name" value="Chaperone clpB 1, putative"/>
    <property type="match status" value="1"/>
</dbReference>
<comment type="function">
    <text evidence="11">Part of a stress-induced multi-chaperone system, it is involved in the recovery of the cell from heat-induced damage, in cooperation with DnaK, DnaJ and GrpE.</text>
</comment>
<dbReference type="InterPro" id="IPR036628">
    <property type="entry name" value="Clp_N_dom_sf"/>
</dbReference>
<dbReference type="FunFam" id="3.40.50.300:FF:000025">
    <property type="entry name" value="ATP-dependent Clp protease subunit"/>
    <property type="match status" value="1"/>
</dbReference>
<keyword evidence="11" id="KW-0346">Stress response</keyword>
<dbReference type="eggNOG" id="COG0542">
    <property type="taxonomic scope" value="Bacteria"/>
</dbReference>
<proteinExistence type="inferred from homology"/>
<feature type="domain" description="Clp R" evidence="12">
    <location>
        <begin position="3"/>
        <end position="145"/>
    </location>
</feature>
<evidence type="ECO:0000256" key="2">
    <source>
        <dbReference type="ARBA" id="ARBA00008675"/>
    </source>
</evidence>
<dbReference type="PROSITE" id="PS00871">
    <property type="entry name" value="CLPAB_2"/>
    <property type="match status" value="1"/>
</dbReference>
<dbReference type="GO" id="GO:0042026">
    <property type="term" value="P:protein refolding"/>
    <property type="evidence" value="ECO:0007669"/>
    <property type="project" value="UniProtKB-UniRule"/>
</dbReference>
<dbReference type="InterPro" id="IPR003959">
    <property type="entry name" value="ATPase_AAA_core"/>
</dbReference>
<keyword evidence="3 9" id="KW-0677">Repeat</keyword>
<dbReference type="SMART" id="SM00382">
    <property type="entry name" value="AAA"/>
    <property type="match status" value="2"/>
</dbReference>
<feature type="coiled-coil region" evidence="11">
    <location>
        <begin position="411"/>
        <end position="525"/>
    </location>
</feature>
<evidence type="ECO:0000256" key="11">
    <source>
        <dbReference type="RuleBase" id="RU362034"/>
    </source>
</evidence>
<evidence type="ECO:0000256" key="4">
    <source>
        <dbReference type="ARBA" id="ARBA00022741"/>
    </source>
</evidence>
<dbReference type="InterPro" id="IPR001270">
    <property type="entry name" value="ClpA/B"/>
</dbReference>
<accession>U1N403</accession>
<evidence type="ECO:0000313" key="14">
    <source>
        <dbReference type="Proteomes" id="UP000016464"/>
    </source>
</evidence>
<reference evidence="13 14" key="1">
    <citation type="journal article" date="2013" name="Genome Announc.">
        <title>Draft Genome Sequence of Exiguobacterium pavilionensis Strain RW-2, with Wide Thermal, Salinity, and pH Tolerance, Isolated from Modern Freshwater Microbialites.</title>
        <authorList>
            <person name="White R.A.III."/>
            <person name="Grassa C.J."/>
            <person name="Suttle C.A."/>
        </authorList>
    </citation>
    <scope>NUCLEOTIDE SEQUENCE [LARGE SCALE GENOMIC DNA]</scope>
    <source>
        <strain evidence="13 14">RW-2</strain>
    </source>
</reference>
<dbReference type="Pfam" id="PF00004">
    <property type="entry name" value="AAA"/>
    <property type="match status" value="1"/>
</dbReference>
<dbReference type="GO" id="GO:0005737">
    <property type="term" value="C:cytoplasm"/>
    <property type="evidence" value="ECO:0007669"/>
    <property type="project" value="UniProtKB-SubCell"/>
</dbReference>
<comment type="subunit">
    <text evidence="11">Homohexamer; The oligomerization is ATP-dependent.</text>
</comment>
<dbReference type="GO" id="GO:0034605">
    <property type="term" value="P:cellular response to heat"/>
    <property type="evidence" value="ECO:0007669"/>
    <property type="project" value="TreeGrafter"/>
</dbReference>
<dbReference type="AlphaFoldDB" id="U1N403"/>
<evidence type="ECO:0000259" key="12">
    <source>
        <dbReference type="PROSITE" id="PS51903"/>
    </source>
</evidence>
<comment type="similarity">
    <text evidence="2 10">Belongs to the ClpA/ClpB family.</text>
</comment>
<dbReference type="PATRIC" id="fig|1345023.5.peg.53"/>
<dbReference type="InterPro" id="IPR017730">
    <property type="entry name" value="Chaperonin_ClpB"/>
</dbReference>
<dbReference type="Gene3D" id="3.40.50.300">
    <property type="entry name" value="P-loop containing nucleotide triphosphate hydrolases"/>
    <property type="match status" value="3"/>
</dbReference>
<dbReference type="InterPro" id="IPR018368">
    <property type="entry name" value="ClpA/B_CS1"/>
</dbReference>
<keyword evidence="6 11" id="KW-0175">Coiled coil</keyword>
<dbReference type="Gene3D" id="1.10.1780.10">
    <property type="entry name" value="Clp, N-terminal domain"/>
    <property type="match status" value="1"/>
</dbReference>
<comment type="subunit">
    <text evidence="8">Homohexamer. The oligomerization is ATP-dependent.</text>
</comment>
<dbReference type="SUPFAM" id="SSF52540">
    <property type="entry name" value="P-loop containing nucleoside triphosphate hydrolases"/>
    <property type="match status" value="2"/>
</dbReference>
<dbReference type="SUPFAM" id="SSF81923">
    <property type="entry name" value="Double Clp-N motif"/>
    <property type="match status" value="1"/>
</dbReference>
<dbReference type="PANTHER" id="PTHR11638:SF18">
    <property type="entry name" value="HEAT SHOCK PROTEIN 104"/>
    <property type="match status" value="1"/>
</dbReference>
<keyword evidence="11" id="KW-0963">Cytoplasm</keyword>
<dbReference type="FunFam" id="3.40.50.300:FF:000120">
    <property type="entry name" value="ATP-dependent chaperone ClpB"/>
    <property type="match status" value="1"/>
</dbReference>
<evidence type="ECO:0000256" key="5">
    <source>
        <dbReference type="ARBA" id="ARBA00022840"/>
    </source>
</evidence>
<evidence type="ECO:0000313" key="13">
    <source>
        <dbReference type="EMBL" id="ERG68611.1"/>
    </source>
</evidence>
<dbReference type="EMBL" id="ATCL01000003">
    <property type="protein sequence ID" value="ERG68611.1"/>
    <property type="molecule type" value="Genomic_DNA"/>
</dbReference>
<dbReference type="PRINTS" id="PR00300">
    <property type="entry name" value="CLPPROTEASEA"/>
</dbReference>
<evidence type="ECO:0000256" key="10">
    <source>
        <dbReference type="RuleBase" id="RU004432"/>
    </source>
</evidence>
<dbReference type="NCBIfam" id="TIGR03346">
    <property type="entry name" value="chaperone_ClpB"/>
    <property type="match status" value="1"/>
</dbReference>
<dbReference type="OrthoDB" id="9803641at2"/>
<dbReference type="CDD" id="cd00009">
    <property type="entry name" value="AAA"/>
    <property type="match status" value="1"/>
</dbReference>
<keyword evidence="5 10" id="KW-0067">ATP-binding</keyword>
<keyword evidence="14" id="KW-1185">Reference proteome</keyword>
<dbReference type="GO" id="GO:0016887">
    <property type="term" value="F:ATP hydrolysis activity"/>
    <property type="evidence" value="ECO:0007669"/>
    <property type="project" value="InterPro"/>
</dbReference>
<dbReference type="InterPro" id="IPR019489">
    <property type="entry name" value="Clp_ATPase_C"/>
</dbReference>
<dbReference type="Proteomes" id="UP000016464">
    <property type="component" value="Unassembled WGS sequence"/>
</dbReference>
<dbReference type="GO" id="GO:0006508">
    <property type="term" value="P:proteolysis"/>
    <property type="evidence" value="ECO:0007669"/>
    <property type="project" value="UniProtKB-KW"/>
</dbReference>
<keyword evidence="13" id="KW-0378">Hydrolase</keyword>
<dbReference type="Pfam" id="PF10431">
    <property type="entry name" value="ClpB_D2-small"/>
    <property type="match status" value="1"/>
</dbReference>
<dbReference type="GO" id="GO:0008233">
    <property type="term" value="F:peptidase activity"/>
    <property type="evidence" value="ECO:0007669"/>
    <property type="project" value="UniProtKB-KW"/>
</dbReference>
<dbReference type="GO" id="GO:0005524">
    <property type="term" value="F:ATP binding"/>
    <property type="evidence" value="ECO:0007669"/>
    <property type="project" value="UniProtKB-UniRule"/>
</dbReference>
<dbReference type="PANTHER" id="PTHR11638">
    <property type="entry name" value="ATP-DEPENDENT CLP PROTEASE"/>
    <property type="match status" value="1"/>
</dbReference>
<sequence>MDFNRFTDKAHEGIVSSQALAKQYHHSEMNEWHVLASMISQTDGIAPLLLQKMELSVADIEAEVAMALKNAPKLQTPTTPMISASLLNVLTTAEREATGMSDEYVSVEHVLLGIIMNKSQAQSMLERKGVTEEKLREALVAVRGNRRITSKSPEATYDVLTKYGRDLIQEVKTGKIDPVIGRDSEIRRVIRILSRKTKNNPVLIGEPGVGKTAIVEGLAQRIVRGDVPESLKDKTIFSLDMSSLVAGAKYRGEFEERLQAVLNEVKEAEGKIILFIDELHTIVGAGKSEGAMDAGNMLKPMLARGELHCIGATTLDEYRQYIEKDPALERRFQQVLVDEPDVEDTVSILRGLKERFEIHHGVRIHDNALVAAAVLSNRYITDRFMPDKAIDLVDESCAMIRTEMESMPAELDELVRRVMQLEIEEAALKKESDDASKKRLDALQQELASIREQSDALRLRWENEKESTHRVQHIRGDLEKVKLELQEAESRYDLNRASELKYGRIPELERELAEAERLAGSVTRELVREEVTEEEIAEVVSKWTGIPVTKLTEGERDKLLNLETVLHQRVFGQDDAIRLVSDAVIRARAGIKDPNRPIGSFLFLGPTGVGKTELGKALAEAMFDSEDHIVRLDMSEYMEKHAVSRLVGAPPGYIGYEEGGQLTEAVRRNPYSVLLLDEVEKAHADVFNILLQLLDDGRLTDSHGRVVDFKNTIVIMTSNIGADILLEAAKDGVIDEAEERQVIERLRRHFRPEFLNRVDETILFHPLTRAQIGQIVEKAVARMGSRLTARSIQIEITDAAKVFIADEAYEPQFGARPINRYVQRTIETKLARSILAGDIEDGQTVVIDVENDELTLRPATVTH</sequence>
<dbReference type="STRING" id="1385984.GCA_000702565_02512"/>
<dbReference type="InterPro" id="IPR003593">
    <property type="entry name" value="AAA+_ATPase"/>
</dbReference>
<evidence type="ECO:0000256" key="9">
    <source>
        <dbReference type="PROSITE-ProRule" id="PRU01251"/>
    </source>
</evidence>
<dbReference type="InterPro" id="IPR027417">
    <property type="entry name" value="P-loop_NTPase"/>
</dbReference>
<gene>
    <name evidence="11" type="primary">clpB</name>
    <name evidence="13" type="ORF">M467_15200</name>
</gene>
<dbReference type="SMART" id="SM01086">
    <property type="entry name" value="ClpB_D2-small"/>
    <property type="match status" value="1"/>
</dbReference>
<keyword evidence="4 10" id="KW-0547">Nucleotide-binding</keyword>
<dbReference type="CDD" id="cd19499">
    <property type="entry name" value="RecA-like_ClpB_Hsp104-like"/>
    <property type="match status" value="1"/>
</dbReference>
<dbReference type="InterPro" id="IPR028299">
    <property type="entry name" value="ClpA/B_CS2"/>
</dbReference>
<keyword evidence="7 10" id="KW-0143">Chaperone</keyword>
<dbReference type="PROSITE" id="PS51903">
    <property type="entry name" value="CLP_R"/>
    <property type="match status" value="1"/>
</dbReference>
<keyword evidence="13" id="KW-0645">Protease</keyword>
<evidence type="ECO:0000256" key="6">
    <source>
        <dbReference type="ARBA" id="ARBA00023054"/>
    </source>
</evidence>
<dbReference type="Gene3D" id="1.10.8.60">
    <property type="match status" value="1"/>
</dbReference>
<comment type="subcellular location">
    <subcellularLocation>
        <location evidence="1 11">Cytoplasm</location>
    </subcellularLocation>
</comment>
<dbReference type="InterPro" id="IPR050130">
    <property type="entry name" value="ClpA_ClpB"/>
</dbReference>
<evidence type="ECO:0000256" key="1">
    <source>
        <dbReference type="ARBA" id="ARBA00004496"/>
    </source>
</evidence>
<dbReference type="Pfam" id="PF07724">
    <property type="entry name" value="AAA_2"/>
    <property type="match status" value="1"/>
</dbReference>
<protein>
    <recommendedName>
        <fullName evidence="11">Chaperone protein ClpB</fullName>
    </recommendedName>
</protein>
<dbReference type="InterPro" id="IPR041546">
    <property type="entry name" value="ClpA/ClpB_AAA_lid"/>
</dbReference>
<dbReference type="PROSITE" id="PS00870">
    <property type="entry name" value="CLPAB_1"/>
    <property type="match status" value="1"/>
</dbReference>
<dbReference type="Pfam" id="PF02861">
    <property type="entry name" value="Clp_N"/>
    <property type="match status" value="1"/>
</dbReference>
<evidence type="ECO:0000256" key="3">
    <source>
        <dbReference type="ARBA" id="ARBA00022737"/>
    </source>
</evidence>